<accession>A0AAE8C2S9</accession>
<dbReference type="Proteomes" id="UP000827907">
    <property type="component" value="Segment"/>
</dbReference>
<protein>
    <submittedName>
        <fullName evidence="1">Uncharacterized protein</fullName>
    </submittedName>
</protein>
<sequence>MFLIYTGLALFVLFWAYLLPSSPSSPMTAKE</sequence>
<evidence type="ECO:0000313" key="1">
    <source>
        <dbReference type="EMBL" id="QZI78628.1"/>
    </source>
</evidence>
<proteinExistence type="predicted"/>
<keyword evidence="2" id="KW-1185">Reference proteome</keyword>
<evidence type="ECO:0000313" key="2">
    <source>
        <dbReference type="Proteomes" id="UP000827907"/>
    </source>
</evidence>
<name>A0AAE8C2S9_9CAUD</name>
<gene>
    <name evidence="1" type="ORF">22664UKE3-2_053</name>
</gene>
<dbReference type="EMBL" id="MZ234011">
    <property type="protein sequence ID" value="QZI78628.1"/>
    <property type="molecule type" value="Genomic_DNA"/>
</dbReference>
<organism evidence="1 2">
    <name type="scientific">Escherichia phage vB_EcoP-22664UKE3-2</name>
    <dbReference type="NCBI Taxonomy" id="2865788"/>
    <lineage>
        <taxon>Viruses</taxon>
        <taxon>Duplodnaviria</taxon>
        <taxon>Heunggongvirae</taxon>
        <taxon>Uroviricota</taxon>
        <taxon>Caudoviricetes</taxon>
        <taxon>Autographivirales</taxon>
        <taxon>Autotranscriptaviridae</taxon>
        <taxon>Studiervirinae</taxon>
        <taxon>Kayfunavirus</taxon>
        <taxon>Kayfunavirus 22664UKE32</taxon>
    </lineage>
</organism>
<reference evidence="1 2" key="1">
    <citation type="submission" date="2021-05" db="EMBL/GenBank/DDBJ databases">
        <title>Naturally bred epsilon2 phages have an improved host range and effectivity in uropathogenic E. coli over their ancestor phages.</title>
        <authorList>
            <person name="Saez D."/>
            <person name="Loose M."/>
            <person name="Mutti M."/>
            <person name="Visram Z."/>
            <person name="Hitzenhammer E."/>
            <person name="Dippel D."/>
            <person name="Tisakova L."/>
            <person name="Schertler S."/>
            <person name="Wittmann J."/>
            <person name="Corsini L."/>
            <person name="Wagenlehner F."/>
        </authorList>
    </citation>
    <scope>NUCLEOTIDE SEQUENCE [LARGE SCALE GENOMIC DNA]</scope>
</reference>